<dbReference type="GO" id="GO:0070370">
    <property type="term" value="P:cellular heat acclimation"/>
    <property type="evidence" value="ECO:0007669"/>
    <property type="project" value="TreeGrafter"/>
</dbReference>
<name>A0A836CAP3_9STRA</name>
<reference evidence="11" key="1">
    <citation type="submission" date="2021-02" db="EMBL/GenBank/DDBJ databases">
        <title>First Annotated Genome of the Yellow-green Alga Tribonema minus.</title>
        <authorList>
            <person name="Mahan K.M."/>
        </authorList>
    </citation>
    <scope>NUCLEOTIDE SEQUENCE</scope>
    <source>
        <strain evidence="11">UTEX B ZZ1240</strain>
    </source>
</reference>
<dbReference type="Pfam" id="PF02861">
    <property type="entry name" value="Clp_N"/>
    <property type="match status" value="1"/>
</dbReference>
<protein>
    <submittedName>
        <fullName evidence="11">AAA ATPase domain-containing protein</fullName>
    </submittedName>
</protein>
<dbReference type="CDD" id="cd00009">
    <property type="entry name" value="AAA"/>
    <property type="match status" value="1"/>
</dbReference>
<dbReference type="PANTHER" id="PTHR11638:SF18">
    <property type="entry name" value="HEAT SHOCK PROTEIN 104"/>
    <property type="match status" value="1"/>
</dbReference>
<dbReference type="Pfam" id="PF10431">
    <property type="entry name" value="ClpB_D2-small"/>
    <property type="match status" value="1"/>
</dbReference>
<dbReference type="GO" id="GO:0016887">
    <property type="term" value="F:ATP hydrolysis activity"/>
    <property type="evidence" value="ECO:0007669"/>
    <property type="project" value="InterPro"/>
</dbReference>
<dbReference type="InterPro" id="IPR003959">
    <property type="entry name" value="ATPase_AAA_core"/>
</dbReference>
<evidence type="ECO:0000256" key="4">
    <source>
        <dbReference type="ARBA" id="ARBA00022840"/>
    </source>
</evidence>
<dbReference type="Gene3D" id="1.10.8.60">
    <property type="match status" value="1"/>
</dbReference>
<dbReference type="PROSITE" id="PS00870">
    <property type="entry name" value="CLPAB_1"/>
    <property type="match status" value="1"/>
</dbReference>
<feature type="region of interest" description="Disordered" evidence="9">
    <location>
        <begin position="904"/>
        <end position="935"/>
    </location>
</feature>
<dbReference type="Gene3D" id="3.40.50.300">
    <property type="entry name" value="P-loop containing nucleotide triphosphate hydrolases"/>
    <property type="match status" value="3"/>
</dbReference>
<dbReference type="InterPro" id="IPR018368">
    <property type="entry name" value="ClpA/B_CS1"/>
</dbReference>
<dbReference type="SMART" id="SM01086">
    <property type="entry name" value="ClpB_D2-small"/>
    <property type="match status" value="1"/>
</dbReference>
<evidence type="ECO:0000259" key="10">
    <source>
        <dbReference type="PROSITE" id="PS51903"/>
    </source>
</evidence>
<evidence type="ECO:0000256" key="8">
    <source>
        <dbReference type="SAM" id="Coils"/>
    </source>
</evidence>
<evidence type="ECO:0000256" key="7">
    <source>
        <dbReference type="RuleBase" id="RU004432"/>
    </source>
</evidence>
<dbReference type="Pfam" id="PF00004">
    <property type="entry name" value="AAA"/>
    <property type="match status" value="1"/>
</dbReference>
<dbReference type="AlphaFoldDB" id="A0A836CAP3"/>
<keyword evidence="2 6" id="KW-0677">Repeat</keyword>
<dbReference type="InterPro" id="IPR019489">
    <property type="entry name" value="Clp_ATPase_C"/>
</dbReference>
<dbReference type="FunFam" id="3.40.50.300:FF:000120">
    <property type="entry name" value="ATP-dependent chaperone ClpB"/>
    <property type="match status" value="1"/>
</dbReference>
<dbReference type="PRINTS" id="PR00300">
    <property type="entry name" value="CLPPROTEASEA"/>
</dbReference>
<evidence type="ECO:0000313" key="11">
    <source>
        <dbReference type="EMBL" id="KAG5178497.1"/>
    </source>
</evidence>
<feature type="coiled-coil region" evidence="8">
    <location>
        <begin position="406"/>
        <end position="553"/>
    </location>
</feature>
<feature type="domain" description="Clp R" evidence="10">
    <location>
        <begin position="4"/>
        <end position="148"/>
    </location>
</feature>
<keyword evidence="4 7" id="KW-0067">ATP-binding</keyword>
<evidence type="ECO:0000256" key="1">
    <source>
        <dbReference type="ARBA" id="ARBA00008675"/>
    </source>
</evidence>
<dbReference type="CDD" id="cd19499">
    <property type="entry name" value="RecA-like_ClpB_Hsp104-like"/>
    <property type="match status" value="1"/>
</dbReference>
<dbReference type="Pfam" id="PF17871">
    <property type="entry name" value="AAA_lid_9"/>
    <property type="match status" value="1"/>
</dbReference>
<accession>A0A836CAP3</accession>
<dbReference type="GO" id="GO:0005524">
    <property type="term" value="F:ATP binding"/>
    <property type="evidence" value="ECO:0007669"/>
    <property type="project" value="UniProtKB-KW"/>
</dbReference>
<dbReference type="GO" id="GO:0051082">
    <property type="term" value="F:unfolded protein binding"/>
    <property type="evidence" value="ECO:0007669"/>
    <property type="project" value="TreeGrafter"/>
</dbReference>
<keyword evidence="12" id="KW-1185">Reference proteome</keyword>
<evidence type="ECO:0000256" key="9">
    <source>
        <dbReference type="SAM" id="MobiDB-lite"/>
    </source>
</evidence>
<dbReference type="SUPFAM" id="SSF81923">
    <property type="entry name" value="Double Clp-N motif"/>
    <property type="match status" value="1"/>
</dbReference>
<dbReference type="InterPro" id="IPR027417">
    <property type="entry name" value="P-loop_NTPase"/>
</dbReference>
<dbReference type="FunFam" id="3.40.50.300:FF:000025">
    <property type="entry name" value="ATP-dependent Clp protease subunit"/>
    <property type="match status" value="1"/>
</dbReference>
<dbReference type="InterPro" id="IPR041546">
    <property type="entry name" value="ClpA/ClpB_AAA_lid"/>
</dbReference>
<dbReference type="GO" id="GO:0005829">
    <property type="term" value="C:cytosol"/>
    <property type="evidence" value="ECO:0007669"/>
    <property type="project" value="TreeGrafter"/>
</dbReference>
<dbReference type="EMBL" id="JAFCMP010000514">
    <property type="protein sequence ID" value="KAG5178497.1"/>
    <property type="molecule type" value="Genomic_DNA"/>
</dbReference>
<dbReference type="GO" id="GO:0042026">
    <property type="term" value="P:protein refolding"/>
    <property type="evidence" value="ECO:0007669"/>
    <property type="project" value="TreeGrafter"/>
</dbReference>
<evidence type="ECO:0000256" key="3">
    <source>
        <dbReference type="ARBA" id="ARBA00022741"/>
    </source>
</evidence>
<sequence length="935" mass="101803">MTSSGALPPTEAVSKLFERAGEIAEQRANPQLTAQHVAAAIFEDDNGLGARIISRAGGDLVHVREALEKALGRIPRQSPAPPTVHPDSQMARYVADACKAAKHAGDTHLSLDALLKELVKDRAVMSALQEGGVTKDTMEAAISAVRGGKKIDSAKAENNFEALAKYGIDLTALAEANKLDPVIGRDEEIRRVIQVLSRRSKNNPVLIGEPGVGKTAIAEGLAQRIVAGDVPGTLQCRLISLDLGALVAGASYRGEFEERLKAVLKEVEQAQGSVLLFIDEIHQVIGAGATSGSMDAANLMKPMLARGLLRCIGATTLAEYRKHIEKDAAFERRFQPVLVAEPSVQATISILRGLKEKYEAHHGIRITDSALVLAAQLSDRYITGRFMPDKAIDLVDEACAKVRTQLDSAPEAIDVLERQLLQLEIEATALKKETGGLFAKTKAAVTGASQTPADEATKKRLKAVEEEISRIKEELKPLQMRYEEDKSRMDEVRTLQNKVEEVKRKIGVAERERDLQRVADLKYGALVDLEQRLRQVESEIEARRANAAQKAAEDPLYAAAHVQEFVDVDQIAEVVSRWTKIPVSRLTSTERDKLLHLRESLSSRVVGQEDAVAAVADAVLRSRAGLARGGQPTGSFLFLGPTGVGKTELAKALAAELFDSEKHMVRIDASEYMEQHSVARLIGAPPGYVGHDEGGQLTEAVRRNPYSVVLIDEIEKAHSSIQTAFLQVLDDGRMTDGQGRTVDFSNTVLVMTSNLGAEYLLTASSPTDMKAAETMVMAAVKQHFRPEFLNRLDDTIIFHRLDEHLLRRVVKLQLDDIAKRLADKELTLQYGPEAIDTVLNAAYKPEYGARPLKRFLERHITTQVSRLIISGQAAPGGTIEIMPSARDPLSLECVCVERPTKRTATGKGAAVPRKGSHQRAPGFGAAVEDGDLMVD</sequence>
<dbReference type="Proteomes" id="UP000664859">
    <property type="component" value="Unassembled WGS sequence"/>
</dbReference>
<dbReference type="PANTHER" id="PTHR11638">
    <property type="entry name" value="ATP-DEPENDENT CLP PROTEASE"/>
    <property type="match status" value="1"/>
</dbReference>
<keyword evidence="5 7" id="KW-0143">Chaperone</keyword>
<dbReference type="InterPro" id="IPR004176">
    <property type="entry name" value="Clp_R_N"/>
</dbReference>
<comment type="similarity">
    <text evidence="1 7">Belongs to the ClpA/ClpB family.</text>
</comment>
<dbReference type="GO" id="GO:0043335">
    <property type="term" value="P:protein unfolding"/>
    <property type="evidence" value="ECO:0007669"/>
    <property type="project" value="TreeGrafter"/>
</dbReference>
<evidence type="ECO:0000313" key="12">
    <source>
        <dbReference type="Proteomes" id="UP000664859"/>
    </source>
</evidence>
<proteinExistence type="inferred from homology"/>
<evidence type="ECO:0000256" key="6">
    <source>
        <dbReference type="PROSITE-ProRule" id="PRU01251"/>
    </source>
</evidence>
<dbReference type="PROSITE" id="PS00871">
    <property type="entry name" value="CLPAB_2"/>
    <property type="match status" value="1"/>
</dbReference>
<evidence type="ECO:0000256" key="2">
    <source>
        <dbReference type="ARBA" id="ARBA00022737"/>
    </source>
</evidence>
<dbReference type="SMART" id="SM00382">
    <property type="entry name" value="AAA"/>
    <property type="match status" value="2"/>
</dbReference>
<dbReference type="OrthoDB" id="47330at2759"/>
<dbReference type="InterPro" id="IPR028299">
    <property type="entry name" value="ClpA/B_CS2"/>
</dbReference>
<organism evidence="11 12">
    <name type="scientific">Tribonema minus</name>
    <dbReference type="NCBI Taxonomy" id="303371"/>
    <lineage>
        <taxon>Eukaryota</taxon>
        <taxon>Sar</taxon>
        <taxon>Stramenopiles</taxon>
        <taxon>Ochrophyta</taxon>
        <taxon>PX clade</taxon>
        <taxon>Xanthophyceae</taxon>
        <taxon>Tribonematales</taxon>
        <taxon>Tribonemataceae</taxon>
        <taxon>Tribonema</taxon>
    </lineage>
</organism>
<gene>
    <name evidence="11" type="ORF">JKP88DRAFT_269093</name>
</gene>
<keyword evidence="8" id="KW-0175">Coiled coil</keyword>
<dbReference type="InterPro" id="IPR003593">
    <property type="entry name" value="AAA+_ATPase"/>
</dbReference>
<dbReference type="GO" id="GO:0051087">
    <property type="term" value="F:protein-folding chaperone binding"/>
    <property type="evidence" value="ECO:0007669"/>
    <property type="project" value="TreeGrafter"/>
</dbReference>
<dbReference type="Pfam" id="PF07724">
    <property type="entry name" value="AAA_2"/>
    <property type="match status" value="1"/>
</dbReference>
<dbReference type="InterPro" id="IPR001270">
    <property type="entry name" value="ClpA/B"/>
</dbReference>
<comment type="caution">
    <text evidence="11">The sequence shown here is derived from an EMBL/GenBank/DDBJ whole genome shotgun (WGS) entry which is preliminary data.</text>
</comment>
<dbReference type="SUPFAM" id="SSF52540">
    <property type="entry name" value="P-loop containing nucleoside triphosphate hydrolases"/>
    <property type="match status" value="2"/>
</dbReference>
<dbReference type="PROSITE" id="PS51903">
    <property type="entry name" value="CLP_R"/>
    <property type="match status" value="1"/>
</dbReference>
<keyword evidence="3 7" id="KW-0547">Nucleotide-binding</keyword>
<dbReference type="Gene3D" id="1.10.1780.10">
    <property type="entry name" value="Clp, N-terminal domain"/>
    <property type="match status" value="1"/>
</dbReference>
<evidence type="ECO:0000256" key="5">
    <source>
        <dbReference type="ARBA" id="ARBA00023186"/>
    </source>
</evidence>
<dbReference type="FunFam" id="3.40.50.300:FF:000010">
    <property type="entry name" value="Chaperone clpB 1, putative"/>
    <property type="match status" value="1"/>
</dbReference>
<dbReference type="InterPro" id="IPR050130">
    <property type="entry name" value="ClpA_ClpB"/>
</dbReference>
<dbReference type="InterPro" id="IPR036628">
    <property type="entry name" value="Clp_N_dom_sf"/>
</dbReference>